<keyword evidence="3" id="KW-1185">Reference proteome</keyword>
<accession>A0AAN9LKP2</accession>
<organism evidence="2 3">
    <name type="scientific">Canavalia gladiata</name>
    <name type="common">Sword bean</name>
    <name type="synonym">Dolichos gladiatus</name>
    <dbReference type="NCBI Taxonomy" id="3824"/>
    <lineage>
        <taxon>Eukaryota</taxon>
        <taxon>Viridiplantae</taxon>
        <taxon>Streptophyta</taxon>
        <taxon>Embryophyta</taxon>
        <taxon>Tracheophyta</taxon>
        <taxon>Spermatophyta</taxon>
        <taxon>Magnoliopsida</taxon>
        <taxon>eudicotyledons</taxon>
        <taxon>Gunneridae</taxon>
        <taxon>Pentapetalae</taxon>
        <taxon>rosids</taxon>
        <taxon>fabids</taxon>
        <taxon>Fabales</taxon>
        <taxon>Fabaceae</taxon>
        <taxon>Papilionoideae</taxon>
        <taxon>50 kb inversion clade</taxon>
        <taxon>NPAAA clade</taxon>
        <taxon>indigoferoid/millettioid clade</taxon>
        <taxon>Phaseoleae</taxon>
        <taxon>Canavalia</taxon>
    </lineage>
</organism>
<gene>
    <name evidence="2" type="ORF">VNO77_18371</name>
</gene>
<feature type="signal peptide" evidence="1">
    <location>
        <begin position="1"/>
        <end position="24"/>
    </location>
</feature>
<dbReference type="EMBL" id="JAYMYQ010000004">
    <property type="protein sequence ID" value="KAK7337784.1"/>
    <property type="molecule type" value="Genomic_DNA"/>
</dbReference>
<feature type="chain" id="PRO_5042876086" evidence="1">
    <location>
        <begin position="25"/>
        <end position="125"/>
    </location>
</feature>
<name>A0AAN9LKP2_CANGL</name>
<dbReference type="Proteomes" id="UP001367508">
    <property type="component" value="Unassembled WGS sequence"/>
</dbReference>
<proteinExistence type="predicted"/>
<dbReference type="AlphaFoldDB" id="A0AAN9LKP2"/>
<evidence type="ECO:0000256" key="1">
    <source>
        <dbReference type="SAM" id="SignalP"/>
    </source>
</evidence>
<evidence type="ECO:0000313" key="3">
    <source>
        <dbReference type="Proteomes" id="UP001367508"/>
    </source>
</evidence>
<protein>
    <submittedName>
        <fullName evidence="2">Uncharacterized protein</fullName>
    </submittedName>
</protein>
<sequence>MFALADSTLWFILLIRCINQEADARTMEFLPAKAYMLFGWVNFQELSRSADALKFKGYLDHIYILFPMRSSLESEIGFEKGLLLIFTSVIDIKRRNSMMSDHGIKFRERLFIHALLNWMSKQKEK</sequence>
<reference evidence="2 3" key="1">
    <citation type="submission" date="2024-01" db="EMBL/GenBank/DDBJ databases">
        <title>The genomes of 5 underutilized Papilionoideae crops provide insights into root nodulation and disease resistanc.</title>
        <authorList>
            <person name="Jiang F."/>
        </authorList>
    </citation>
    <scope>NUCLEOTIDE SEQUENCE [LARGE SCALE GENOMIC DNA]</scope>
    <source>
        <strain evidence="2">LVBAO_FW01</strain>
        <tissue evidence="2">Leaves</tissue>
    </source>
</reference>
<comment type="caution">
    <text evidence="2">The sequence shown here is derived from an EMBL/GenBank/DDBJ whole genome shotgun (WGS) entry which is preliminary data.</text>
</comment>
<evidence type="ECO:0000313" key="2">
    <source>
        <dbReference type="EMBL" id="KAK7337784.1"/>
    </source>
</evidence>
<keyword evidence="1" id="KW-0732">Signal</keyword>